<evidence type="ECO:0000313" key="9">
    <source>
        <dbReference type="EMBL" id="OOH72984.1"/>
    </source>
</evidence>
<dbReference type="InterPro" id="IPR020846">
    <property type="entry name" value="MFS_dom"/>
</dbReference>
<dbReference type="PANTHER" id="PTHR23517:SF3">
    <property type="entry name" value="INTEGRAL MEMBRANE TRANSPORT PROTEIN"/>
    <property type="match status" value="1"/>
</dbReference>
<feature type="transmembrane region" description="Helical" evidence="7">
    <location>
        <begin position="56"/>
        <end position="76"/>
    </location>
</feature>
<keyword evidence="5 7" id="KW-1133">Transmembrane helix</keyword>
<dbReference type="PANTHER" id="PTHR23517">
    <property type="entry name" value="RESISTANCE PROTEIN MDTM, PUTATIVE-RELATED-RELATED"/>
    <property type="match status" value="1"/>
</dbReference>
<feature type="domain" description="Major facilitator superfamily (MFS) profile" evidence="8">
    <location>
        <begin position="19"/>
        <end position="425"/>
    </location>
</feature>
<dbReference type="AlphaFoldDB" id="A0A1V3SXC4"/>
<dbReference type="EMBL" id="MPOJ01000010">
    <property type="protein sequence ID" value="OOH72984.1"/>
    <property type="molecule type" value="Genomic_DNA"/>
</dbReference>
<keyword evidence="6 7" id="KW-0472">Membrane</keyword>
<feature type="transmembrane region" description="Helical" evidence="7">
    <location>
        <begin position="110"/>
        <end position="131"/>
    </location>
</feature>
<comment type="caution">
    <text evidence="9">The sequence shown here is derived from an EMBL/GenBank/DDBJ whole genome shotgun (WGS) entry which is preliminary data.</text>
</comment>
<evidence type="ECO:0000256" key="7">
    <source>
        <dbReference type="SAM" id="Phobius"/>
    </source>
</evidence>
<dbReference type="Gene3D" id="1.20.1250.20">
    <property type="entry name" value="MFS general substrate transporter like domains"/>
    <property type="match status" value="2"/>
</dbReference>
<dbReference type="OMA" id="LNDGMAW"/>
<dbReference type="RefSeq" id="WP_014960388.1">
    <property type="nucleotide sequence ID" value="NZ_MPOJ01000010.1"/>
</dbReference>
<protein>
    <submittedName>
        <fullName evidence="9">MFS transporter</fullName>
    </submittedName>
</protein>
<dbReference type="InterPro" id="IPR011701">
    <property type="entry name" value="MFS"/>
</dbReference>
<dbReference type="Pfam" id="PF07690">
    <property type="entry name" value="MFS_1"/>
    <property type="match status" value="2"/>
</dbReference>
<feature type="transmembrane region" description="Helical" evidence="7">
    <location>
        <begin position="335"/>
        <end position="359"/>
    </location>
</feature>
<name>A0A1V3SXC4_9BACT</name>
<feature type="transmembrane region" description="Helical" evidence="7">
    <location>
        <begin position="20"/>
        <end position="36"/>
    </location>
</feature>
<evidence type="ECO:0000256" key="5">
    <source>
        <dbReference type="ARBA" id="ARBA00022989"/>
    </source>
</evidence>
<feature type="transmembrane region" description="Helical" evidence="7">
    <location>
        <begin position="380"/>
        <end position="395"/>
    </location>
</feature>
<dbReference type="GO" id="GO:0022857">
    <property type="term" value="F:transmembrane transporter activity"/>
    <property type="evidence" value="ECO:0007669"/>
    <property type="project" value="InterPro"/>
</dbReference>
<keyword evidence="2" id="KW-0813">Transport</keyword>
<dbReference type="CDD" id="cd17325">
    <property type="entry name" value="MFS_MdtG_SLC18_like"/>
    <property type="match status" value="1"/>
</dbReference>
<feature type="transmembrane region" description="Helical" evidence="7">
    <location>
        <begin position="401"/>
        <end position="418"/>
    </location>
</feature>
<evidence type="ECO:0000256" key="2">
    <source>
        <dbReference type="ARBA" id="ARBA00022448"/>
    </source>
</evidence>
<keyword evidence="3" id="KW-1003">Cell membrane</keyword>
<comment type="subcellular location">
    <subcellularLocation>
        <location evidence="1">Cell membrane</location>
        <topology evidence="1">Multi-pass membrane protein</topology>
    </subcellularLocation>
</comment>
<feature type="transmembrane region" description="Helical" evidence="7">
    <location>
        <begin position="312"/>
        <end position="329"/>
    </location>
</feature>
<evidence type="ECO:0000256" key="6">
    <source>
        <dbReference type="ARBA" id="ARBA00023136"/>
    </source>
</evidence>
<dbReference type="SUPFAM" id="SSF103473">
    <property type="entry name" value="MFS general substrate transporter"/>
    <property type="match status" value="1"/>
</dbReference>
<dbReference type="GO" id="GO:0005886">
    <property type="term" value="C:plasma membrane"/>
    <property type="evidence" value="ECO:0007669"/>
    <property type="project" value="UniProtKB-SubCell"/>
</dbReference>
<sequence>MTPQFAPPYRRGIRINRGQFLHQILQVFFVGLVIGMERTVLPALSGEFGVAKGSFLFLLSFVLSFGLVKGMLNFVAGSLADRFGRKRVLVAGWLAGLPIPFLILEARNWWWIVAANLFLGINQGFAWSMTVTSKLDITRPQERGLATGANESAGYLAMGVAGVATGYLSVRFGPRSALFGFGLTVVLAALAMSVLFVRETLPWARAEHDEHKEGSFSGPRPRFPRGVPDHPGAKEIFLLVSFRHPTFRALSQAGIANKIADTLVWGLFPVFFRSRGLSLTEIGWLTGLYAMTWGIAQTATGHLSDIVGRKKPIVGGLWCLGGGIAGIVLSRNVFLWGFFACVMGIGMALLYPTLVAAVADISPPAWRGRALGTYRYWRDTGYAVGAVLLGLLAQWEKETEIAFWTTAVLLGLSGLWVATGSEETHPGLNPADESGSDG</sequence>
<feature type="transmembrane region" description="Helical" evidence="7">
    <location>
        <begin position="88"/>
        <end position="104"/>
    </location>
</feature>
<dbReference type="InterPro" id="IPR036259">
    <property type="entry name" value="MFS_trans_sf"/>
</dbReference>
<evidence type="ECO:0000259" key="8">
    <source>
        <dbReference type="PROSITE" id="PS50850"/>
    </source>
</evidence>
<evidence type="ECO:0000256" key="4">
    <source>
        <dbReference type="ARBA" id="ARBA00022692"/>
    </source>
</evidence>
<dbReference type="Proteomes" id="UP000188586">
    <property type="component" value="Unassembled WGS sequence"/>
</dbReference>
<reference evidence="9 10" key="1">
    <citation type="submission" date="2016-11" db="EMBL/GenBank/DDBJ databases">
        <title>Comparative genomics of co-occurring bacteria in distinct bioleaching systems unravels niche-specific adaptation.</title>
        <authorList>
            <person name="Zhang X."/>
            <person name="Liu X."/>
            <person name="Yin H."/>
        </authorList>
    </citation>
    <scope>NUCLEOTIDE SEQUENCE [LARGE SCALE GENOMIC DNA]</scope>
    <source>
        <strain evidence="9 10">DX</strain>
    </source>
</reference>
<gene>
    <name evidence="9" type="ORF">BOX24_06305</name>
</gene>
<evidence type="ECO:0000313" key="10">
    <source>
        <dbReference type="Proteomes" id="UP000188586"/>
    </source>
</evidence>
<feature type="transmembrane region" description="Helical" evidence="7">
    <location>
        <begin position="152"/>
        <end position="170"/>
    </location>
</feature>
<accession>A0A1V3SXC4</accession>
<feature type="transmembrane region" description="Helical" evidence="7">
    <location>
        <begin position="176"/>
        <end position="197"/>
    </location>
</feature>
<dbReference type="PROSITE" id="PS50850">
    <property type="entry name" value="MFS"/>
    <property type="match status" value="1"/>
</dbReference>
<proteinExistence type="predicted"/>
<evidence type="ECO:0000256" key="1">
    <source>
        <dbReference type="ARBA" id="ARBA00004651"/>
    </source>
</evidence>
<evidence type="ECO:0000256" key="3">
    <source>
        <dbReference type="ARBA" id="ARBA00022475"/>
    </source>
</evidence>
<organism evidence="9 10">
    <name type="scientific">Leptospirillum ferriphilum</name>
    <dbReference type="NCBI Taxonomy" id="178606"/>
    <lineage>
        <taxon>Bacteria</taxon>
        <taxon>Pseudomonadati</taxon>
        <taxon>Nitrospirota</taxon>
        <taxon>Nitrospiria</taxon>
        <taxon>Nitrospirales</taxon>
        <taxon>Nitrospiraceae</taxon>
        <taxon>Leptospirillum</taxon>
    </lineage>
</organism>
<keyword evidence="4 7" id="KW-0812">Transmembrane</keyword>
<dbReference type="InterPro" id="IPR050171">
    <property type="entry name" value="MFS_Transporters"/>
</dbReference>